<evidence type="ECO:0000256" key="2">
    <source>
        <dbReference type="ARBA" id="ARBA00022692"/>
    </source>
</evidence>
<keyword evidence="4" id="KW-0067">ATP-binding</keyword>
<dbReference type="GO" id="GO:0016887">
    <property type="term" value="F:ATP hydrolysis activity"/>
    <property type="evidence" value="ECO:0007669"/>
    <property type="project" value="InterPro"/>
</dbReference>
<dbReference type="PROSITE" id="PS50929">
    <property type="entry name" value="ABC_TM1F"/>
    <property type="match status" value="1"/>
</dbReference>
<dbReference type="Proteomes" id="UP000002744">
    <property type="component" value="Chromosome"/>
</dbReference>
<evidence type="ECO:0000256" key="6">
    <source>
        <dbReference type="ARBA" id="ARBA00023136"/>
    </source>
</evidence>
<sequence>MYHLKYSANFMKIYFSFFCITILPSFFINILYLTNPLYMMHIYDSVIGTQSKINLIALSTITLFLYALFFGFDLIRSRLLIESSHLIERFFKPYIITVTKKYEMDGTSLFSIISSLDQLKQFITSPVLPALLDILFTPIFIILSFCIHPILGSWAILSGILLLTITILFQANNERLERRYKKSRQDEINFGKAILHNSEYIYAPSTRDFLLTYWNKKRATSQEYQSLIAKKYYFGISVTKTLRMTLQSSILGIGAWLVIHQKLSAGAIIATSIITARAMAPLEQIINSKKSLNVGLKSLKYLINLNDFTTLLNSSDSKKEPISMRLSNNTITAKNIVFRDKKTSRLICQNLSFTIPEGSCCIIAGPSGCGKSNFLLCMLGLLTLEKGTISFGDRQISRDFIEKFSAQIGYLSQHCSLFPISITENIILSHDQNSLHIAQKTAKIVGCHEDILSLKNGYQTTYCSDEIPYNIVQKIRLSRIIANNPAILLMDEPLYHLDNEAKNNFYTLLKQFKENKKTIVIISHDPTIISMSDFSLIFHPIQGSLFGLTQDIFKFNTVTHNQIKI</sequence>
<evidence type="ECO:0000256" key="3">
    <source>
        <dbReference type="ARBA" id="ARBA00022741"/>
    </source>
</evidence>
<dbReference type="GO" id="GO:0015421">
    <property type="term" value="F:ABC-type oligopeptide transporter activity"/>
    <property type="evidence" value="ECO:0007669"/>
    <property type="project" value="TreeGrafter"/>
</dbReference>
<keyword evidence="5 7" id="KW-1133">Transmembrane helix</keyword>
<gene>
    <name evidence="10" type="ordered locus">CLIBASIA_01350</name>
</gene>
<dbReference type="EMBL" id="CP001677">
    <property type="protein sequence ID" value="ACT56858.2"/>
    <property type="molecule type" value="Genomic_DNA"/>
</dbReference>
<dbReference type="Pfam" id="PF00005">
    <property type="entry name" value="ABC_tran"/>
    <property type="match status" value="1"/>
</dbReference>
<comment type="subcellular location">
    <subcellularLocation>
        <location evidence="1">Cell membrane</location>
        <topology evidence="1">Multi-pass membrane protein</topology>
    </subcellularLocation>
</comment>
<feature type="transmembrane region" description="Helical" evidence="7">
    <location>
        <begin position="53"/>
        <end position="75"/>
    </location>
</feature>
<evidence type="ECO:0000313" key="11">
    <source>
        <dbReference type="Proteomes" id="UP000002744"/>
    </source>
</evidence>
<dbReference type="SUPFAM" id="SSF90123">
    <property type="entry name" value="ABC transporter transmembrane region"/>
    <property type="match status" value="1"/>
</dbReference>
<reference evidence="10 11" key="1">
    <citation type="journal article" date="2009" name="Mol. Plant Microbe Interact.">
        <title>Complete genome sequence of citrus huanglongbing bacterium, 'Candidatus Liberibacter asiaticus' obtained through metagenomics.</title>
        <authorList>
            <person name="Duan Y."/>
            <person name="Zhou L."/>
            <person name="Hall D.G."/>
            <person name="Li W."/>
            <person name="Doddapaneni H."/>
            <person name="Lin H."/>
            <person name="Liu L."/>
            <person name="Vahling C.M."/>
            <person name="Gabriel D.W."/>
            <person name="Williams K.P."/>
            <person name="Dickerman A."/>
            <person name="Sun Y."/>
            <person name="Gottwald T."/>
        </authorList>
    </citation>
    <scope>NUCLEOTIDE SEQUENCE [LARGE SCALE GENOMIC DNA]</scope>
    <source>
        <strain evidence="11">psy62</strain>
    </source>
</reference>
<feature type="domain" description="ABC transmembrane type-1" evidence="9">
    <location>
        <begin position="25"/>
        <end position="288"/>
    </location>
</feature>
<feature type="transmembrane region" description="Helical" evidence="7">
    <location>
        <begin position="12"/>
        <end position="33"/>
    </location>
</feature>
<dbReference type="GO" id="GO:0005524">
    <property type="term" value="F:ATP binding"/>
    <property type="evidence" value="ECO:0007669"/>
    <property type="project" value="UniProtKB-KW"/>
</dbReference>
<evidence type="ECO:0000259" key="8">
    <source>
        <dbReference type="PROSITE" id="PS50893"/>
    </source>
</evidence>
<dbReference type="SMART" id="SM00382">
    <property type="entry name" value="AAA"/>
    <property type="match status" value="1"/>
</dbReference>
<dbReference type="Gene3D" id="1.20.1560.10">
    <property type="entry name" value="ABC transporter type 1, transmembrane domain"/>
    <property type="match status" value="1"/>
</dbReference>
<dbReference type="eggNOG" id="COG4618">
    <property type="taxonomic scope" value="Bacteria"/>
</dbReference>
<keyword evidence="6 7" id="KW-0472">Membrane</keyword>
<dbReference type="InterPro" id="IPR003439">
    <property type="entry name" value="ABC_transporter-like_ATP-bd"/>
</dbReference>
<dbReference type="SUPFAM" id="SSF52540">
    <property type="entry name" value="P-loop containing nucleoside triphosphate hydrolases"/>
    <property type="match status" value="1"/>
</dbReference>
<organism evidence="10 11">
    <name type="scientific">Liberibacter asiaticus (strain psy62)</name>
    <dbReference type="NCBI Taxonomy" id="537021"/>
    <lineage>
        <taxon>Bacteria</taxon>
        <taxon>Pseudomonadati</taxon>
        <taxon>Pseudomonadota</taxon>
        <taxon>Alphaproteobacteria</taxon>
        <taxon>Hyphomicrobiales</taxon>
        <taxon>Rhizobiaceae</taxon>
        <taxon>Liberibacter</taxon>
    </lineage>
</organism>
<evidence type="ECO:0000256" key="1">
    <source>
        <dbReference type="ARBA" id="ARBA00004651"/>
    </source>
</evidence>
<dbReference type="Gene3D" id="3.40.50.300">
    <property type="entry name" value="P-loop containing nucleotide triphosphate hydrolases"/>
    <property type="match status" value="1"/>
</dbReference>
<dbReference type="AlphaFoldDB" id="C6XHW5"/>
<protein>
    <submittedName>
        <fullName evidence="10">Type I secretion system ATPase, PrtD</fullName>
    </submittedName>
</protein>
<evidence type="ECO:0000256" key="7">
    <source>
        <dbReference type="SAM" id="Phobius"/>
    </source>
</evidence>
<dbReference type="HOGENOM" id="CLU_000604_84_3_5"/>
<keyword evidence="3" id="KW-0547">Nucleotide-binding</keyword>
<name>C6XHW5_LIBAP</name>
<dbReference type="InterPro" id="IPR003593">
    <property type="entry name" value="AAA+_ATPase"/>
</dbReference>
<evidence type="ECO:0000256" key="4">
    <source>
        <dbReference type="ARBA" id="ARBA00022840"/>
    </source>
</evidence>
<dbReference type="OrthoDB" id="9808328at2"/>
<dbReference type="KEGG" id="las:CLIBASIA_01350"/>
<dbReference type="InterPro" id="IPR011527">
    <property type="entry name" value="ABC1_TM_dom"/>
</dbReference>
<evidence type="ECO:0000259" key="9">
    <source>
        <dbReference type="PROSITE" id="PS50929"/>
    </source>
</evidence>
<dbReference type="InterPro" id="IPR039421">
    <property type="entry name" value="Type_1_exporter"/>
</dbReference>
<reference evidence="10 11" key="2">
    <citation type="journal article" date="2011" name="Appl. Environ. Microbiol.">
        <title>Diversity and plasticity of the intracellular plant pathogen and insect symbiont, 'Candidatus Liberibacter asiaticus', revealed by hyper variable prophage genes with intragenic tandem repeats.</title>
        <authorList>
            <person name="Zhou L."/>
            <person name="Powell C.A."/>
            <person name="Hoffman M.T."/>
            <person name="Li W."/>
            <person name="Fan G."/>
            <person name="Liu B."/>
            <person name="Lin H."/>
            <person name="Duan Y."/>
        </authorList>
    </citation>
    <scope>NUCLEOTIDE SEQUENCE [LARGE SCALE GENOMIC DNA]</scope>
    <source>
        <strain evidence="11">psy62</strain>
    </source>
</reference>
<dbReference type="PANTHER" id="PTHR43394:SF1">
    <property type="entry name" value="ATP-BINDING CASSETTE SUB-FAMILY B MEMBER 10, MITOCHONDRIAL"/>
    <property type="match status" value="1"/>
</dbReference>
<evidence type="ECO:0000256" key="5">
    <source>
        <dbReference type="ARBA" id="ARBA00022989"/>
    </source>
</evidence>
<dbReference type="SMR" id="C6XHW5"/>
<dbReference type="Pfam" id="PF00664">
    <property type="entry name" value="ABC_membrane"/>
    <property type="match status" value="1"/>
</dbReference>
<feature type="transmembrane region" description="Helical" evidence="7">
    <location>
        <begin position="151"/>
        <end position="171"/>
    </location>
</feature>
<dbReference type="STRING" id="537021.CLIBASIA_01350"/>
<dbReference type="PROSITE" id="PS50893">
    <property type="entry name" value="ABC_TRANSPORTER_2"/>
    <property type="match status" value="1"/>
</dbReference>
<accession>C6XHW5</accession>
<dbReference type="InterPro" id="IPR027417">
    <property type="entry name" value="P-loop_NTPase"/>
</dbReference>
<dbReference type="InterPro" id="IPR036640">
    <property type="entry name" value="ABC1_TM_sf"/>
</dbReference>
<dbReference type="GO" id="GO:0005886">
    <property type="term" value="C:plasma membrane"/>
    <property type="evidence" value="ECO:0007669"/>
    <property type="project" value="UniProtKB-SubCell"/>
</dbReference>
<feature type="transmembrane region" description="Helical" evidence="7">
    <location>
        <begin position="127"/>
        <end position="145"/>
    </location>
</feature>
<evidence type="ECO:0000313" key="10">
    <source>
        <dbReference type="EMBL" id="ACT56858.2"/>
    </source>
</evidence>
<feature type="domain" description="ABC transporter" evidence="8">
    <location>
        <begin position="331"/>
        <end position="565"/>
    </location>
</feature>
<dbReference type="PANTHER" id="PTHR43394">
    <property type="entry name" value="ATP-DEPENDENT PERMEASE MDL1, MITOCHONDRIAL"/>
    <property type="match status" value="1"/>
</dbReference>
<keyword evidence="2 7" id="KW-0812">Transmembrane</keyword>
<proteinExistence type="predicted"/>